<dbReference type="AlphaFoldDB" id="A0A812TPZ7"/>
<gene>
    <name evidence="1" type="ORF">SNAT2548_LOCUS30482</name>
</gene>
<organism evidence="1 2">
    <name type="scientific">Symbiodinium natans</name>
    <dbReference type="NCBI Taxonomy" id="878477"/>
    <lineage>
        <taxon>Eukaryota</taxon>
        <taxon>Sar</taxon>
        <taxon>Alveolata</taxon>
        <taxon>Dinophyceae</taxon>
        <taxon>Suessiales</taxon>
        <taxon>Symbiodiniaceae</taxon>
        <taxon>Symbiodinium</taxon>
    </lineage>
</organism>
<evidence type="ECO:0000313" key="1">
    <source>
        <dbReference type="EMBL" id="CAE7543595.1"/>
    </source>
</evidence>
<reference evidence="1" key="1">
    <citation type="submission" date="2021-02" db="EMBL/GenBank/DDBJ databases">
        <authorList>
            <person name="Dougan E. K."/>
            <person name="Rhodes N."/>
            <person name="Thang M."/>
            <person name="Chan C."/>
        </authorList>
    </citation>
    <scope>NUCLEOTIDE SEQUENCE</scope>
</reference>
<evidence type="ECO:0000313" key="2">
    <source>
        <dbReference type="Proteomes" id="UP000604046"/>
    </source>
</evidence>
<accession>A0A812TPZ7</accession>
<name>A0A812TPZ7_9DINO</name>
<dbReference type="EMBL" id="CAJNDS010002609">
    <property type="protein sequence ID" value="CAE7543595.1"/>
    <property type="molecule type" value="Genomic_DNA"/>
</dbReference>
<comment type="caution">
    <text evidence="1">The sequence shown here is derived from an EMBL/GenBank/DDBJ whole genome shotgun (WGS) entry which is preliminary data.</text>
</comment>
<keyword evidence="2" id="KW-1185">Reference proteome</keyword>
<sequence>MDMEACWEGLLQQLRGLPADFRGELPPEQRFDSLGKDLCLTSLYALCPPLRKRVASCGGLAQLWSHCHRDPTADPETELAWQQGAPAAALMSWLRASGSYELYIEIRP</sequence>
<dbReference type="Proteomes" id="UP000604046">
    <property type="component" value="Unassembled WGS sequence"/>
</dbReference>
<proteinExistence type="predicted"/>
<protein>
    <submittedName>
        <fullName evidence="1">Uncharacterized protein</fullName>
    </submittedName>
</protein>